<dbReference type="Proteomes" id="UP000243106">
    <property type="component" value="Unassembled WGS sequence"/>
</dbReference>
<proteinExistence type="predicted"/>
<sequence>MAEYGHPDYKGAAKMLGFALARQNFEGWRDFSDFSALALSDDERTSISWAALRSLDTSHAEAVAKAILGDAGSPLPAFLSPMEDARWWASFASRAERKAYALASFEALHLSDQQAFIQHISEIEVAV</sequence>
<protein>
    <submittedName>
        <fullName evidence="1">Uncharacterized protein</fullName>
    </submittedName>
</protein>
<evidence type="ECO:0000313" key="1">
    <source>
        <dbReference type="EMBL" id="SFQ66658.1"/>
    </source>
</evidence>
<name>A0A1I6AD75_9RHOB</name>
<evidence type="ECO:0000313" key="2">
    <source>
        <dbReference type="Proteomes" id="UP000243106"/>
    </source>
</evidence>
<gene>
    <name evidence="1" type="ORF">SAMN05421853_11779</name>
</gene>
<accession>A0A1I6AD75</accession>
<dbReference type="AlphaFoldDB" id="A0A1I6AD75"/>
<keyword evidence="2" id="KW-1185">Reference proteome</keyword>
<dbReference type="EMBL" id="FOXV01000017">
    <property type="protein sequence ID" value="SFQ66658.1"/>
    <property type="molecule type" value="Genomic_DNA"/>
</dbReference>
<reference evidence="2" key="1">
    <citation type="submission" date="2016-10" db="EMBL/GenBank/DDBJ databases">
        <authorList>
            <person name="Varghese N."/>
            <person name="Submissions S."/>
        </authorList>
    </citation>
    <scope>NUCLEOTIDE SEQUENCE [LARGE SCALE GENOMIC DNA]</scope>
    <source>
        <strain evidence="2">JCM 10271</strain>
    </source>
</reference>
<organism evidence="1 2">
    <name type="scientific">Roseivivax halotolerans</name>
    <dbReference type="NCBI Taxonomy" id="93684"/>
    <lineage>
        <taxon>Bacteria</taxon>
        <taxon>Pseudomonadati</taxon>
        <taxon>Pseudomonadota</taxon>
        <taxon>Alphaproteobacteria</taxon>
        <taxon>Rhodobacterales</taxon>
        <taxon>Roseobacteraceae</taxon>
        <taxon>Roseivivax</taxon>
    </lineage>
</organism>